<reference evidence="2 3" key="1">
    <citation type="submission" date="2021-03" db="EMBL/GenBank/DDBJ databases">
        <title>Genomic Encyclopedia of Type Strains, Phase IV (KMG-IV): sequencing the most valuable type-strain genomes for metagenomic binning, comparative biology and taxonomic classification.</title>
        <authorList>
            <person name="Goeker M."/>
        </authorList>
    </citation>
    <scope>NUCLEOTIDE SEQUENCE [LARGE SCALE GENOMIC DNA]</scope>
    <source>
        <strain evidence="2 3">DSM 21600</strain>
    </source>
</reference>
<accession>A0ABS4DTF7</accession>
<gene>
    <name evidence="2" type="ORF">J2Z17_000399</name>
</gene>
<dbReference type="RefSeq" id="WP_209941742.1">
    <property type="nucleotide sequence ID" value="NZ_JAGGJU010000001.1"/>
</dbReference>
<comment type="caution">
    <text evidence="2">The sequence shown here is derived from an EMBL/GenBank/DDBJ whole genome shotgun (WGS) entry which is preliminary data.</text>
</comment>
<keyword evidence="1" id="KW-0732">Signal</keyword>
<organism evidence="2 3">
    <name type="scientific">Rhizobium halophytocola</name>
    <dbReference type="NCBI Taxonomy" id="735519"/>
    <lineage>
        <taxon>Bacteria</taxon>
        <taxon>Pseudomonadati</taxon>
        <taxon>Pseudomonadota</taxon>
        <taxon>Alphaproteobacteria</taxon>
        <taxon>Hyphomicrobiales</taxon>
        <taxon>Rhizobiaceae</taxon>
        <taxon>Rhizobium/Agrobacterium group</taxon>
        <taxon>Rhizobium</taxon>
    </lineage>
</organism>
<feature type="chain" id="PRO_5046778175" description="DUF320 domain-containing protein" evidence="1">
    <location>
        <begin position="24"/>
        <end position="95"/>
    </location>
</feature>
<evidence type="ECO:0000256" key="1">
    <source>
        <dbReference type="SAM" id="SignalP"/>
    </source>
</evidence>
<dbReference type="EMBL" id="JAGGJU010000001">
    <property type="protein sequence ID" value="MBP1848982.1"/>
    <property type="molecule type" value="Genomic_DNA"/>
</dbReference>
<feature type="signal peptide" evidence="1">
    <location>
        <begin position="1"/>
        <end position="23"/>
    </location>
</feature>
<proteinExistence type="predicted"/>
<protein>
    <recommendedName>
        <fullName evidence="4">DUF320 domain-containing protein</fullName>
    </recommendedName>
</protein>
<evidence type="ECO:0000313" key="2">
    <source>
        <dbReference type="EMBL" id="MBP1848982.1"/>
    </source>
</evidence>
<keyword evidence="3" id="KW-1185">Reference proteome</keyword>
<name>A0ABS4DTF7_9HYPH</name>
<dbReference type="Proteomes" id="UP000759443">
    <property type="component" value="Unassembled WGS sequence"/>
</dbReference>
<evidence type="ECO:0000313" key="3">
    <source>
        <dbReference type="Proteomes" id="UP000759443"/>
    </source>
</evidence>
<evidence type="ECO:0008006" key="4">
    <source>
        <dbReference type="Google" id="ProtNLM"/>
    </source>
</evidence>
<sequence>MIAKLATVSFVLASVVCAAPAHAGMFGGSSSGSSLINVSPNVNVDRNSILNGNAILSGNNTSVLSGILSGNSTGVGILNGGDDDHGSKGKKKRHH</sequence>